<evidence type="ECO:0000256" key="1">
    <source>
        <dbReference type="SAM" id="MobiDB-lite"/>
    </source>
</evidence>
<feature type="region of interest" description="Disordered" evidence="1">
    <location>
        <begin position="18"/>
        <end position="72"/>
    </location>
</feature>
<feature type="compositionally biased region" description="Polar residues" evidence="1">
    <location>
        <begin position="25"/>
        <end position="37"/>
    </location>
</feature>
<evidence type="ECO:0000313" key="3">
    <source>
        <dbReference type="Proteomes" id="UP000008555"/>
    </source>
</evidence>
<proteinExistence type="predicted"/>
<name>A9KGJ2_COXBN</name>
<reference evidence="2 3" key="1">
    <citation type="journal article" date="2009" name="Infect. Immun.">
        <title>Comparative genomics reveal extensive transposon-mediated genomic plasticity and diversity among potential effector proteins within the genus Coxiella.</title>
        <authorList>
            <person name="Beare P.A."/>
            <person name="Unsworth N."/>
            <person name="Andoh M."/>
            <person name="Voth D.E."/>
            <person name="Omsland A."/>
            <person name="Gilk S.D."/>
            <person name="Williams K.P."/>
            <person name="Sobral B.W."/>
            <person name="Kupko J.J.III."/>
            <person name="Porcella S.F."/>
            <person name="Samuel J.E."/>
            <person name="Heinzen R.A."/>
        </authorList>
    </citation>
    <scope>NUCLEOTIDE SEQUENCE [LARGE SCALE GENOMIC DNA]</scope>
    <source>
        <strain evidence="2 3">Dugway 5J108-111</strain>
    </source>
</reference>
<dbReference type="KEGG" id="cbd:CBUD_1704"/>
<dbReference type="EMBL" id="CP000733">
    <property type="protein sequence ID" value="ABS77885.2"/>
    <property type="molecule type" value="Genomic_DNA"/>
</dbReference>
<dbReference type="AlphaFoldDB" id="A9KGJ2"/>
<accession>A9KGJ2</accession>
<organism evidence="2 3">
    <name type="scientific">Coxiella burnetii (strain Dugway 5J108-111)</name>
    <dbReference type="NCBI Taxonomy" id="434922"/>
    <lineage>
        <taxon>Bacteria</taxon>
        <taxon>Pseudomonadati</taxon>
        <taxon>Pseudomonadota</taxon>
        <taxon>Gammaproteobacteria</taxon>
        <taxon>Legionellales</taxon>
        <taxon>Coxiellaceae</taxon>
        <taxon>Coxiella</taxon>
    </lineage>
</organism>
<sequence>MSLYLKRNYSMKKTLVLDSPDQNKKSSTSCGRTNLSIFQPPRSASIPIPPRRSGEESLTFGLNSPPKGSRTSVVPEKRKMMERASKSEIAWNWEELKQKRLSQNQLALFNSSPTRPVEDDSGNKLYGVDIPLTQETRQLMREKELIKRYQRLKDKKIITPRIEKLWGRGVTLEEFLIKVDNIVEKGCERFIEQHLVPSEFVNRYRAGEISPLSLFVATKKMFEMKKETERESAKVSPELK</sequence>
<dbReference type="HOGENOM" id="CLU_1154920_0_0_6"/>
<evidence type="ECO:0000313" key="2">
    <source>
        <dbReference type="EMBL" id="ABS77885.2"/>
    </source>
</evidence>
<dbReference type="Proteomes" id="UP000008555">
    <property type="component" value="Chromosome"/>
</dbReference>
<protein>
    <submittedName>
        <fullName evidence="2">Uncharacterized protein</fullName>
    </submittedName>
</protein>
<gene>
    <name evidence="2" type="ordered locus">CBUD_1704</name>
</gene>
<dbReference type="RefSeq" id="WP_011997226.1">
    <property type="nucleotide sequence ID" value="NC_009727.1"/>
</dbReference>